<keyword evidence="5" id="KW-0479">Metal-binding</keyword>
<dbReference type="AlphaFoldDB" id="A0A2T0FL62"/>
<dbReference type="GO" id="GO:0046872">
    <property type="term" value="F:metal ion binding"/>
    <property type="evidence" value="ECO:0007669"/>
    <property type="project" value="UniProtKB-KW"/>
</dbReference>
<evidence type="ECO:0000256" key="2">
    <source>
        <dbReference type="ARBA" id="ARBA00015854"/>
    </source>
</evidence>
<dbReference type="Pfam" id="PF02906">
    <property type="entry name" value="Fe_hyd_lg_C"/>
    <property type="match status" value="1"/>
</dbReference>
<dbReference type="RefSeq" id="XP_024665655.1">
    <property type="nucleotide sequence ID" value="XM_024809887.1"/>
</dbReference>
<organism evidence="11 12">
    <name type="scientific">Wickerhamiella sorbophila</name>
    <dbReference type="NCBI Taxonomy" id="45607"/>
    <lineage>
        <taxon>Eukaryota</taxon>
        <taxon>Fungi</taxon>
        <taxon>Dikarya</taxon>
        <taxon>Ascomycota</taxon>
        <taxon>Saccharomycotina</taxon>
        <taxon>Dipodascomycetes</taxon>
        <taxon>Dipodascales</taxon>
        <taxon>Trichomonascaceae</taxon>
        <taxon>Wickerhamiella</taxon>
    </lineage>
</organism>
<feature type="domain" description="Iron hydrogenase large subunit C-terminal" evidence="10">
    <location>
        <begin position="97"/>
        <end position="397"/>
    </location>
</feature>
<keyword evidence="4" id="KW-0004">4Fe-4S</keyword>
<dbReference type="PANTHER" id="PTHR11615">
    <property type="entry name" value="NITRATE, FORMATE, IRON DEHYDROGENASE"/>
    <property type="match status" value="1"/>
</dbReference>
<dbReference type="SUPFAM" id="SSF53920">
    <property type="entry name" value="Fe-only hydrogenase"/>
    <property type="match status" value="1"/>
</dbReference>
<dbReference type="FunFam" id="3.30.70.20:FF:000042">
    <property type="entry name" value="Cytosolic Fe-S cluster assembly factor NAR1"/>
    <property type="match status" value="1"/>
</dbReference>
<comment type="caution">
    <text evidence="11">The sequence shown here is derived from an EMBL/GenBank/DDBJ whole genome shotgun (WGS) entry which is preliminary data.</text>
</comment>
<dbReference type="InterPro" id="IPR004108">
    <property type="entry name" value="Fe_hydrogenase_lsu_C"/>
</dbReference>
<protein>
    <recommendedName>
        <fullName evidence="2">Cytosolic Fe-S cluster assembly factor NAR1</fullName>
    </recommendedName>
    <alternativeName>
        <fullName evidence="3">Cytosolic Fe-S cluster assembly factor nar1</fullName>
    </alternativeName>
    <alternativeName>
        <fullName evidence="9">Nuclear architecture-related protein 1</fullName>
    </alternativeName>
</protein>
<reference evidence="11 12" key="1">
    <citation type="submission" date="2017-04" db="EMBL/GenBank/DDBJ databases">
        <title>Genome sequencing of [Candida] sorbophila.</title>
        <authorList>
            <person name="Ahn J.O."/>
        </authorList>
    </citation>
    <scope>NUCLEOTIDE SEQUENCE [LARGE SCALE GENOMIC DNA]</scope>
    <source>
        <strain evidence="11 12">DS02</strain>
    </source>
</reference>
<evidence type="ECO:0000256" key="3">
    <source>
        <dbReference type="ARBA" id="ARBA00017073"/>
    </source>
</evidence>
<accession>A0A2T0FL62</accession>
<evidence type="ECO:0000256" key="4">
    <source>
        <dbReference type="ARBA" id="ARBA00022485"/>
    </source>
</evidence>
<evidence type="ECO:0000313" key="11">
    <source>
        <dbReference type="EMBL" id="PRT55710.1"/>
    </source>
</evidence>
<dbReference type="GO" id="GO:0051539">
    <property type="term" value="F:4 iron, 4 sulfur cluster binding"/>
    <property type="evidence" value="ECO:0007669"/>
    <property type="project" value="UniProtKB-KW"/>
</dbReference>
<dbReference type="Proteomes" id="UP000238350">
    <property type="component" value="Unassembled WGS sequence"/>
</dbReference>
<evidence type="ECO:0000256" key="8">
    <source>
        <dbReference type="ARBA" id="ARBA00025099"/>
    </source>
</evidence>
<sequence length="471" mass="51423">MSTILSADDLNDFIAPGVACVKPVEITKTSSAAEIQIGIDGEPVEISTDNGESKLEPAKISLTDCLACSGCITSAEAVLVELQSPKELFKALDDKEKIFVVSICHQTRASLARACEMSVATIDAKLRHVFAERLGFRYVVGTEVGRAISLVQEAEEAWKRRDQPGPVLSSICPGWTCYVEKSHPEMLPFLSHVRSPQQITGHLIKELIARLHGTKTCHVYHVSIMPCFDKKLEAARPDFEVGGSRECDLVLTAREVVEMISTEFGTAFDMLPDAQLAAAQVTPQGWPVEEQWLSNAGSSSGGYLAYTLAKVQSMHPGSEVVTLSGKNTDLMEYQIMHENKLIFHGAQVYGFRSIQNLVRKLKPSKGKVVRVRSTKSDPMQWDYVELMACPGGCINGGGQLAAPENLPTRLFIEQMEQAYKQIPLAVVSEETALSYLGAIGAEPTADLLLTTYKPLAKENNIPEALAVGTQW</sequence>
<dbReference type="Gene3D" id="3.40.950.10">
    <property type="entry name" value="Fe-only Hydrogenase (Larger Subunit), Chain L, domain 3"/>
    <property type="match status" value="1"/>
</dbReference>
<name>A0A2T0FL62_9ASCO</name>
<keyword evidence="6" id="KW-0408">Iron</keyword>
<dbReference type="Gene3D" id="3.40.50.1780">
    <property type="match status" value="1"/>
</dbReference>
<evidence type="ECO:0000313" key="12">
    <source>
        <dbReference type="Proteomes" id="UP000238350"/>
    </source>
</evidence>
<dbReference type="InterPro" id="IPR009016">
    <property type="entry name" value="Fe_hydrogenase"/>
</dbReference>
<evidence type="ECO:0000256" key="7">
    <source>
        <dbReference type="ARBA" id="ARBA00023014"/>
    </source>
</evidence>
<keyword evidence="12" id="KW-1185">Reference proteome</keyword>
<evidence type="ECO:0000256" key="9">
    <source>
        <dbReference type="ARBA" id="ARBA00031269"/>
    </source>
</evidence>
<gene>
    <name evidence="11" type="ORF">B9G98_03330</name>
</gene>
<dbReference type="STRING" id="45607.A0A2T0FL62"/>
<comment type="similarity">
    <text evidence="1">Belongs to the NARF family.</text>
</comment>
<dbReference type="InterPro" id="IPR050340">
    <property type="entry name" value="Cytosolic_Fe-S_CAF"/>
</dbReference>
<dbReference type="EMBL" id="NDIQ01000022">
    <property type="protein sequence ID" value="PRT55710.1"/>
    <property type="molecule type" value="Genomic_DNA"/>
</dbReference>
<comment type="function">
    <text evidence="8">Component of the cytosolic Fe/S protein assembly machinery. Required for maturation of extramitochondrial Fe/S proteins. May play a role in the transfer of pre-assembled Fe/S clusters to target apoproteins.</text>
</comment>
<dbReference type="GeneID" id="36517078"/>
<keyword evidence="7" id="KW-0411">Iron-sulfur</keyword>
<evidence type="ECO:0000256" key="5">
    <source>
        <dbReference type="ARBA" id="ARBA00022723"/>
    </source>
</evidence>
<evidence type="ECO:0000256" key="1">
    <source>
        <dbReference type="ARBA" id="ARBA00006596"/>
    </source>
</evidence>
<dbReference type="OrthoDB" id="10253113at2759"/>
<evidence type="ECO:0000259" key="10">
    <source>
        <dbReference type="Pfam" id="PF02906"/>
    </source>
</evidence>
<proteinExistence type="inferred from homology"/>
<evidence type="ECO:0000256" key="6">
    <source>
        <dbReference type="ARBA" id="ARBA00023004"/>
    </source>
</evidence>